<dbReference type="PROSITE" id="PS00455">
    <property type="entry name" value="AMP_BINDING"/>
    <property type="match status" value="1"/>
</dbReference>
<dbReference type="Pfam" id="PF00501">
    <property type="entry name" value="AMP-binding"/>
    <property type="match status" value="1"/>
</dbReference>
<evidence type="ECO:0000256" key="1">
    <source>
        <dbReference type="ARBA" id="ARBA00006432"/>
    </source>
</evidence>
<sequence>MSSAEFAAVDFAPPHVALEGSPETGFIFSSALPLQPYRENLGQMLRHWAEKTPERLFLAERDSNGGWRRLNYAEVNRQADAIAQALLDRKLGPYRPVMILSGNAVDHALLMLGCFIAGVPAVPVSVPYSLLSRDHLKLRFICEEICPGMIYVADAEQFATPLAALNLDGIEIVASRGSLPEQATTPFADLLATPVSVEVDKALAQVGSKTVAKILYTSGSTGQPKGVINTHGMLCANQQMLAQIWPFTDRTPPVLVDWLPWNHTFGGNHNFNLVLNQGGSLYIDDGKPAPGLVEKTVRNLAEISPTIYFNVPVGYAMLLPFLEQDEKLRNSFFKDLQLIFYAGAALPQDLWERLEKAAVQATGRKVMMTSSWGSTETSPLATAAHFPLEKAGVIGIPCPGVALKMVPNGDSFELRVKGPNVTPGYFRRPDLTTAAFDEDGYYLIGDAGRFVDPDEPARGISFAGRVAEDFKLMSGTWVRAGLLRVAVLEAAAPVLQFALVTGHDREEVGILGWPNLAACKKLCDGIAEEIPAAELIRRPEIIGHLRRALARFNAAQQGSATRIGRVMLMSEPPDSDAGEITDKGYINQRAALQRRQALVEQLYANPPGAAVMLLS</sequence>
<dbReference type="RefSeq" id="WP_103114570.1">
    <property type="nucleotide sequence ID" value="NZ_PPFX01000006.1"/>
</dbReference>
<dbReference type="NCBIfam" id="NF009232">
    <property type="entry name" value="PRK12582.1"/>
    <property type="match status" value="1"/>
</dbReference>
<dbReference type="SUPFAM" id="SSF56801">
    <property type="entry name" value="Acetyl-CoA synthetase-like"/>
    <property type="match status" value="1"/>
</dbReference>
<comment type="caution">
    <text evidence="3">The sequence shown here is derived from an EMBL/GenBank/DDBJ whole genome shotgun (WGS) entry which is preliminary data.</text>
</comment>
<evidence type="ECO:0000259" key="2">
    <source>
        <dbReference type="Pfam" id="PF00501"/>
    </source>
</evidence>
<dbReference type="InterPro" id="IPR000873">
    <property type="entry name" value="AMP-dep_synth/lig_dom"/>
</dbReference>
<dbReference type="GO" id="GO:0006631">
    <property type="term" value="P:fatty acid metabolic process"/>
    <property type="evidence" value="ECO:0007669"/>
    <property type="project" value="TreeGrafter"/>
</dbReference>
<gene>
    <name evidence="3" type="ORF">C2E25_04370</name>
</gene>
<dbReference type="InterPro" id="IPR042099">
    <property type="entry name" value="ANL_N_sf"/>
</dbReference>
<comment type="similarity">
    <text evidence="1">Belongs to the ATP-dependent AMP-binding enzyme family.</text>
</comment>
<organism evidence="3 4">
    <name type="scientific">Geothermobacter hydrogeniphilus</name>
    <dbReference type="NCBI Taxonomy" id="1969733"/>
    <lineage>
        <taxon>Bacteria</taxon>
        <taxon>Pseudomonadati</taxon>
        <taxon>Thermodesulfobacteriota</taxon>
        <taxon>Desulfuromonadia</taxon>
        <taxon>Desulfuromonadales</taxon>
        <taxon>Geothermobacteraceae</taxon>
        <taxon>Geothermobacter</taxon>
    </lineage>
</organism>
<evidence type="ECO:0000313" key="3">
    <source>
        <dbReference type="EMBL" id="PNU21041.1"/>
    </source>
</evidence>
<dbReference type="PANTHER" id="PTHR43201">
    <property type="entry name" value="ACYL-COA SYNTHETASE"/>
    <property type="match status" value="1"/>
</dbReference>
<dbReference type="Proteomes" id="UP000236340">
    <property type="component" value="Unassembled WGS sequence"/>
</dbReference>
<protein>
    <submittedName>
        <fullName evidence="3">Feruloyl-CoA synthase</fullName>
    </submittedName>
</protein>
<dbReference type="PANTHER" id="PTHR43201:SF8">
    <property type="entry name" value="ACYL-COA SYNTHETASE FAMILY MEMBER 3"/>
    <property type="match status" value="1"/>
</dbReference>
<dbReference type="InterPro" id="IPR020845">
    <property type="entry name" value="AMP-binding_CS"/>
</dbReference>
<dbReference type="OrthoDB" id="9799237at2"/>
<dbReference type="EMBL" id="PPFX01000006">
    <property type="protein sequence ID" value="PNU21041.1"/>
    <property type="molecule type" value="Genomic_DNA"/>
</dbReference>
<reference evidence="3 4" key="1">
    <citation type="journal article" date="2018" name="Genome Announc.">
        <title>Genome Sequence of Geothermobacter sp. HR-1 Iron Reducer from the Loihi Seamount.</title>
        <authorList>
            <person name="Smith H."/>
            <person name="Abuyen K."/>
            <person name="Tremblay J."/>
            <person name="Savalia P."/>
            <person name="Perez-Rodriguez I."/>
            <person name="Emerson D."/>
            <person name="Tully B."/>
            <person name="Amend J."/>
        </authorList>
    </citation>
    <scope>NUCLEOTIDE SEQUENCE [LARGE SCALE GENOMIC DNA]</scope>
    <source>
        <strain evidence="3 4">HR-1</strain>
    </source>
</reference>
<accession>A0A2K2HCS3</accession>
<proteinExistence type="inferred from homology"/>
<dbReference type="CDD" id="cd05921">
    <property type="entry name" value="FCS"/>
    <property type="match status" value="1"/>
</dbReference>
<dbReference type="AlphaFoldDB" id="A0A2K2HCS3"/>
<dbReference type="GO" id="GO:0031956">
    <property type="term" value="F:medium-chain fatty acid-CoA ligase activity"/>
    <property type="evidence" value="ECO:0007669"/>
    <property type="project" value="TreeGrafter"/>
</dbReference>
<name>A0A2K2HCS3_9BACT</name>
<evidence type="ECO:0000313" key="4">
    <source>
        <dbReference type="Proteomes" id="UP000236340"/>
    </source>
</evidence>
<dbReference type="Gene3D" id="3.40.50.12780">
    <property type="entry name" value="N-terminal domain of ligase-like"/>
    <property type="match status" value="1"/>
</dbReference>
<feature type="domain" description="AMP-dependent synthetase/ligase" evidence="2">
    <location>
        <begin position="45"/>
        <end position="426"/>
    </location>
</feature>